<feature type="compositionally biased region" description="Low complexity" evidence="1">
    <location>
        <begin position="100"/>
        <end position="114"/>
    </location>
</feature>
<dbReference type="EMBL" id="RHLC01000004">
    <property type="protein sequence ID" value="TPP40201.1"/>
    <property type="molecule type" value="Genomic_DNA"/>
</dbReference>
<feature type="region of interest" description="Disordered" evidence="1">
    <location>
        <begin position="87"/>
        <end position="114"/>
    </location>
</feature>
<evidence type="ECO:0000313" key="3">
    <source>
        <dbReference type="Proteomes" id="UP000318447"/>
    </source>
</evidence>
<evidence type="ECO:0000313" key="2">
    <source>
        <dbReference type="EMBL" id="TPP40201.1"/>
    </source>
</evidence>
<comment type="caution">
    <text evidence="2">The sequence shown here is derived from an EMBL/GenBank/DDBJ whole genome shotgun (WGS) entry which is preliminary data.</text>
</comment>
<dbReference type="AlphaFoldDB" id="A0A504WUA8"/>
<evidence type="ECO:0000256" key="1">
    <source>
        <dbReference type="SAM" id="MobiDB-lite"/>
    </source>
</evidence>
<name>A0A504WUA8_LEIDO</name>
<feature type="compositionally biased region" description="Basic residues" evidence="1">
    <location>
        <begin position="41"/>
        <end position="54"/>
    </location>
</feature>
<protein>
    <submittedName>
        <fullName evidence="2">Uncharacterized protein</fullName>
    </submittedName>
</protein>
<proteinExistence type="predicted"/>
<accession>A0A504WUA8</accession>
<dbReference type="Proteomes" id="UP000318447">
    <property type="component" value="Unassembled WGS sequence"/>
</dbReference>
<reference evidence="3" key="1">
    <citation type="submission" date="2019-02" db="EMBL/GenBank/DDBJ databases">
        <title>FDA dAtabase for Regulatory Grade micrObial Sequences (FDA-ARGOS): Supporting development and validation of Infectious Disease Dx tests.</title>
        <authorList>
            <person name="Duncan R."/>
            <person name="Fisher C."/>
            <person name="Tallon L."/>
            <person name="Sadzewicz L."/>
            <person name="Sengamalay N."/>
            <person name="Ott S."/>
            <person name="Godinez A."/>
            <person name="Nagaraj S."/>
            <person name="Vavikolanu K."/>
            <person name="Nadendla S."/>
            <person name="Aluvathingal J."/>
            <person name="Sichtig H."/>
        </authorList>
    </citation>
    <scope>NUCLEOTIDE SEQUENCE [LARGE SCALE GENOMIC DNA]</scope>
    <source>
        <strain evidence="3">FDAARGOS_361</strain>
    </source>
</reference>
<organism evidence="2 3">
    <name type="scientific">Leishmania donovani</name>
    <dbReference type="NCBI Taxonomy" id="5661"/>
    <lineage>
        <taxon>Eukaryota</taxon>
        <taxon>Discoba</taxon>
        <taxon>Euglenozoa</taxon>
        <taxon>Kinetoplastea</taxon>
        <taxon>Metakinetoplastina</taxon>
        <taxon>Trypanosomatida</taxon>
        <taxon>Trypanosomatidae</taxon>
        <taxon>Leishmaniinae</taxon>
        <taxon>Leishmania</taxon>
    </lineage>
</organism>
<feature type="region of interest" description="Disordered" evidence="1">
    <location>
        <begin position="1"/>
        <end position="54"/>
    </location>
</feature>
<gene>
    <name evidence="2" type="ORF">CGC21_26775</name>
</gene>
<sequence length="148" mass="15696">MNSPYPRPLSRAPGGESVAGLHPSLNPGSSELFQEHTREKAAHRRRRGHRIKGGFRVRQFPRPEQSTSGLTTWGSFLGGCCYLQSTGTQRGFGKEPGHPAPFGAAQPTAAAPHTAQARPGTTLESAGANLIIMTASHFATAPAQPFPT</sequence>